<keyword evidence="2" id="KW-1185">Reference proteome</keyword>
<dbReference type="InterPro" id="IPR029058">
    <property type="entry name" value="AB_hydrolase_fold"/>
</dbReference>
<accession>A0A1V0RPT6</accession>
<dbReference type="EMBL" id="CP020474">
    <property type="protein sequence ID" value="ARE83592.1"/>
    <property type="molecule type" value="Genomic_DNA"/>
</dbReference>
<organism evidence="1 2">
    <name type="scientific">Roseovarius mucosus</name>
    <dbReference type="NCBI Taxonomy" id="215743"/>
    <lineage>
        <taxon>Bacteria</taxon>
        <taxon>Pseudomonadati</taxon>
        <taxon>Pseudomonadota</taxon>
        <taxon>Alphaproteobacteria</taxon>
        <taxon>Rhodobacterales</taxon>
        <taxon>Roseobacteraceae</taxon>
        <taxon>Roseovarius</taxon>
    </lineage>
</organism>
<reference evidence="1 2" key="1">
    <citation type="submission" date="2017-03" db="EMBL/GenBank/DDBJ databases">
        <title>Genome Sequence of Roseovarius mucosus strain SMR3 Isolated from a culture of the Diatom Skeletonema marinoi.</title>
        <authorList>
            <person name="Topel M."/>
            <person name="Pinder M."/>
            <person name="Johansson O.N."/>
            <person name="Kourtchenko O."/>
            <person name="Godhe A."/>
            <person name="Clarke A.K."/>
        </authorList>
    </citation>
    <scope>NUCLEOTIDE SEQUENCE [LARGE SCALE GENOMIC DNA]</scope>
    <source>
        <strain evidence="1 2">SMR3</strain>
    </source>
</reference>
<protein>
    <recommendedName>
        <fullName evidence="3">Alpha/beta hydrolase family protein</fullName>
    </recommendedName>
</protein>
<proteinExistence type="predicted"/>
<evidence type="ECO:0000313" key="1">
    <source>
        <dbReference type="EMBL" id="ARE83592.1"/>
    </source>
</evidence>
<evidence type="ECO:0000313" key="2">
    <source>
        <dbReference type="Proteomes" id="UP000192273"/>
    </source>
</evidence>
<dbReference type="KEGG" id="rmm:ROSMUCSMR3_02118"/>
<evidence type="ECO:0008006" key="3">
    <source>
        <dbReference type="Google" id="ProtNLM"/>
    </source>
</evidence>
<dbReference type="SUPFAM" id="SSF53474">
    <property type="entry name" value="alpha/beta-Hydrolases"/>
    <property type="match status" value="1"/>
</dbReference>
<dbReference type="Proteomes" id="UP000192273">
    <property type="component" value="Chromosome"/>
</dbReference>
<dbReference type="Gene3D" id="3.40.50.1820">
    <property type="entry name" value="alpha/beta hydrolase"/>
    <property type="match status" value="1"/>
</dbReference>
<sequence>MSDTHRCEHWLKVIGNFVEPWPGRKFGAFNHIAITNEAGSKPPLLWVFNSAIEFPALAEALGPDQPLIGMRSLNTVIRRESLTTWHNRTLAASYANDLASYLRDRPCTVGGNCQGAAIAGELARNLVFNAIDVQGFIAMEWIEVPALPVQATLLFGAESKDYNPFLRNIDPWPAWNRLFVNPTCRILPGGHGTYFRPDTISALAGEVRHALALPKAPAVSDRSALAPETIPQTVATRQHITISIKCAELQAGDDVLAVWECDASVLPHLEVIVIAETATSGQLLEFRAPAIAGSWTLQLFLTNPLHGPLTWNVDTLREYRITVVDEQDTTA</sequence>
<name>A0A1V0RPT6_9RHOB</name>
<dbReference type="AlphaFoldDB" id="A0A1V0RPT6"/>
<gene>
    <name evidence="1" type="ORF">ROSMUCSMR3_02118</name>
</gene>